<dbReference type="Gene3D" id="3.90.76.10">
    <property type="entry name" value="Dipeptide-binding Protein, Domain 1"/>
    <property type="match status" value="1"/>
</dbReference>
<evidence type="ECO:0000256" key="6">
    <source>
        <dbReference type="ARBA" id="ARBA00023139"/>
    </source>
</evidence>
<keyword evidence="5" id="KW-0653">Protein transport</keyword>
<dbReference type="Proteomes" id="UP000182945">
    <property type="component" value="Chromosome"/>
</dbReference>
<evidence type="ECO:0000256" key="8">
    <source>
        <dbReference type="SAM" id="SignalP"/>
    </source>
</evidence>
<dbReference type="InterPro" id="IPR000914">
    <property type="entry name" value="SBP_5_dom"/>
</dbReference>
<comment type="subcellular location">
    <subcellularLocation>
        <location evidence="1">Cell membrane</location>
        <topology evidence="1">Lipid-anchor</topology>
    </subcellularLocation>
</comment>
<gene>
    <name evidence="10" type="ORF">BME96_01820</name>
</gene>
<accession>A0AAC9NJZ1</accession>
<evidence type="ECO:0000313" key="10">
    <source>
        <dbReference type="EMBL" id="APC47006.1"/>
    </source>
</evidence>
<evidence type="ECO:0000256" key="4">
    <source>
        <dbReference type="ARBA" id="ARBA00022729"/>
    </source>
</evidence>
<dbReference type="PANTHER" id="PTHR30290:SF10">
    <property type="entry name" value="PERIPLASMIC OLIGOPEPTIDE-BINDING PROTEIN-RELATED"/>
    <property type="match status" value="1"/>
</dbReference>
<dbReference type="Gene3D" id="3.10.105.10">
    <property type="entry name" value="Dipeptide-binding Protein, Domain 3"/>
    <property type="match status" value="1"/>
</dbReference>
<evidence type="ECO:0000259" key="9">
    <source>
        <dbReference type="Pfam" id="PF00496"/>
    </source>
</evidence>
<dbReference type="CDD" id="cd08504">
    <property type="entry name" value="PBP2_OppA"/>
    <property type="match status" value="1"/>
</dbReference>
<dbReference type="PROSITE" id="PS51257">
    <property type="entry name" value="PROKAR_LIPOPROTEIN"/>
    <property type="match status" value="1"/>
</dbReference>
<evidence type="ECO:0000256" key="3">
    <source>
        <dbReference type="ARBA" id="ARBA00022448"/>
    </source>
</evidence>
<comment type="similarity">
    <text evidence="2">Belongs to the bacterial solute-binding protein 5 family.</text>
</comment>
<keyword evidence="5" id="KW-0571">Peptide transport</keyword>
<dbReference type="InterPro" id="IPR039424">
    <property type="entry name" value="SBP_5"/>
</dbReference>
<dbReference type="FunFam" id="3.10.105.10:FF:000001">
    <property type="entry name" value="Oligopeptide ABC transporter, oligopeptide-binding protein"/>
    <property type="match status" value="1"/>
</dbReference>
<feature type="signal peptide" evidence="8">
    <location>
        <begin position="1"/>
        <end position="20"/>
    </location>
</feature>
<evidence type="ECO:0000256" key="2">
    <source>
        <dbReference type="ARBA" id="ARBA00005695"/>
    </source>
</evidence>
<name>A0AAC9NJZ1_VIRHA</name>
<organism evidence="10 11">
    <name type="scientific">Virgibacillus halodenitrificans</name>
    <name type="common">Bacillus halodenitrificans</name>
    <dbReference type="NCBI Taxonomy" id="1482"/>
    <lineage>
        <taxon>Bacteria</taxon>
        <taxon>Bacillati</taxon>
        <taxon>Bacillota</taxon>
        <taxon>Bacilli</taxon>
        <taxon>Bacillales</taxon>
        <taxon>Bacillaceae</taxon>
        <taxon>Virgibacillus</taxon>
    </lineage>
</organism>
<reference evidence="10 11" key="1">
    <citation type="submission" date="2016-11" db="EMBL/GenBank/DDBJ databases">
        <title>Complete genome sequencing of Virgibacillus halodenitrificans PDB-F2.</title>
        <authorList>
            <person name="Sun Z."/>
            <person name="Zhou Y."/>
            <person name="Li H."/>
        </authorList>
    </citation>
    <scope>NUCLEOTIDE SEQUENCE [LARGE SCALE GENOMIC DNA]</scope>
    <source>
        <strain evidence="10 11">PDB-F2</strain>
    </source>
</reference>
<evidence type="ECO:0000313" key="11">
    <source>
        <dbReference type="Proteomes" id="UP000182945"/>
    </source>
</evidence>
<evidence type="ECO:0000256" key="5">
    <source>
        <dbReference type="ARBA" id="ARBA00022856"/>
    </source>
</evidence>
<feature type="chain" id="PRO_5042106973" evidence="8">
    <location>
        <begin position="21"/>
        <end position="553"/>
    </location>
</feature>
<dbReference type="PIRSF" id="PIRSF002741">
    <property type="entry name" value="MppA"/>
    <property type="match status" value="1"/>
</dbReference>
<dbReference type="InterPro" id="IPR030678">
    <property type="entry name" value="Peptide/Ni-bd"/>
</dbReference>
<dbReference type="KEGG" id="vhl:BME96_01820"/>
<keyword evidence="6" id="KW-0564">Palmitate</keyword>
<dbReference type="AlphaFoldDB" id="A0AAC9NJZ1"/>
<dbReference type="GO" id="GO:0015833">
    <property type="term" value="P:peptide transport"/>
    <property type="evidence" value="ECO:0007669"/>
    <property type="project" value="UniProtKB-KW"/>
</dbReference>
<dbReference type="GO" id="GO:1904680">
    <property type="term" value="F:peptide transmembrane transporter activity"/>
    <property type="evidence" value="ECO:0007669"/>
    <property type="project" value="TreeGrafter"/>
</dbReference>
<keyword evidence="4 8" id="KW-0732">Signal</keyword>
<sequence>MQWNKGFLLFVLGLILFMTACGDTEDKQEKESSSSNKDEKVVKISAPGEIPGIDPVMADNDFSFNVINQINEGLYRLDKEGKPQLAIAAKEPEVSEDKKVYTFKLREDALWSDGSPVTAHDFEYAWKKVVDPKTGAAYGPQLEEIVLNATEILKGDKPVDDLGIEALDDHTLKVTLENGVPFFKELLTTATFFPQPQEYIEEQGEKYATDSDHALYNGPFVLDDWTGTGMSWVYKKNEKYWDKEAVNVDRIEVNVVKDAETAVNLYQNEQLDRVNLTSDNVEHFQGEDEFHTFLTGSTSYIKMNQGKDGETTDLANLHIRKAMNMAINKEVIVEELLGNGSVVAHGNVPKGLAEDPVTGEDFREQNGDLVEYNVEKAKEHWKKGLEELGKEKLEFTLTSSDSDFAKSLSENLKYQLENTLSGLTVNLRPLTPKASIAANVGQDYEMIITGWGGDYQDPLTYLNLFITNSPGNHTGYSDETYDKLVLGSKSELATKPKERWDALLKAEQLLIEESAVLIPLYQNGTAYLQNDKVKDFITYQVSADNYKWMDIEE</sequence>
<dbReference type="FunFam" id="3.90.76.10:FF:000001">
    <property type="entry name" value="Oligopeptide ABC transporter substrate-binding protein"/>
    <property type="match status" value="1"/>
</dbReference>
<dbReference type="GO" id="GO:0043190">
    <property type="term" value="C:ATP-binding cassette (ABC) transporter complex"/>
    <property type="evidence" value="ECO:0007669"/>
    <property type="project" value="InterPro"/>
</dbReference>
<evidence type="ECO:0000256" key="7">
    <source>
        <dbReference type="ARBA" id="ARBA00023288"/>
    </source>
</evidence>
<proteinExistence type="inferred from homology"/>
<feature type="domain" description="Solute-binding protein family 5" evidence="9">
    <location>
        <begin position="84"/>
        <end position="471"/>
    </location>
</feature>
<dbReference type="Pfam" id="PF00496">
    <property type="entry name" value="SBP_bac_5"/>
    <property type="match status" value="1"/>
</dbReference>
<evidence type="ECO:0000256" key="1">
    <source>
        <dbReference type="ARBA" id="ARBA00004193"/>
    </source>
</evidence>
<dbReference type="PANTHER" id="PTHR30290">
    <property type="entry name" value="PERIPLASMIC BINDING COMPONENT OF ABC TRANSPORTER"/>
    <property type="match status" value="1"/>
</dbReference>
<dbReference type="EMBL" id="CP017962">
    <property type="protein sequence ID" value="APC47006.1"/>
    <property type="molecule type" value="Genomic_DNA"/>
</dbReference>
<dbReference type="Gene3D" id="3.40.190.10">
    <property type="entry name" value="Periplasmic binding protein-like II"/>
    <property type="match status" value="1"/>
</dbReference>
<keyword evidence="7" id="KW-0449">Lipoprotein</keyword>
<keyword evidence="3" id="KW-0813">Transport</keyword>
<dbReference type="RefSeq" id="WP_071648130.1">
    <property type="nucleotide sequence ID" value="NZ_CP017962.1"/>
</dbReference>
<dbReference type="SUPFAM" id="SSF53850">
    <property type="entry name" value="Periplasmic binding protein-like II"/>
    <property type="match status" value="1"/>
</dbReference>
<dbReference type="GeneID" id="71513116"/>
<protein>
    <submittedName>
        <fullName evidence="10">Peptide ABC transporter substrate-binding protein</fullName>
    </submittedName>
</protein>
<dbReference type="GO" id="GO:0030288">
    <property type="term" value="C:outer membrane-bounded periplasmic space"/>
    <property type="evidence" value="ECO:0007669"/>
    <property type="project" value="UniProtKB-ARBA"/>
</dbReference>